<feature type="domain" description="DUF7745" evidence="11">
    <location>
        <begin position="391"/>
        <end position="435"/>
    </location>
</feature>
<name>A0A7J8WDL6_9ROSI</name>
<dbReference type="Pfam" id="PF25993">
    <property type="entry name" value="zf-B_box_ZFPL1"/>
    <property type="match status" value="1"/>
</dbReference>
<dbReference type="EMBL" id="JABFAB010245676">
    <property type="protein sequence ID" value="MBA0672724.1"/>
    <property type="molecule type" value="Genomic_DNA"/>
</dbReference>
<feature type="transmembrane region" description="Helical" evidence="10">
    <location>
        <begin position="302"/>
        <end position="333"/>
    </location>
</feature>
<dbReference type="GO" id="GO:0016020">
    <property type="term" value="C:membrane"/>
    <property type="evidence" value="ECO:0007669"/>
    <property type="project" value="UniProtKB-SubCell"/>
</dbReference>
<accession>A0A7J8WDL6</accession>
<evidence type="ECO:0000259" key="11">
    <source>
        <dbReference type="Pfam" id="PF24924"/>
    </source>
</evidence>
<evidence type="ECO:0000256" key="1">
    <source>
        <dbReference type="ARBA" id="ARBA00004167"/>
    </source>
</evidence>
<evidence type="ECO:0000313" key="14">
    <source>
        <dbReference type="EMBL" id="MBA0672724.1"/>
    </source>
</evidence>
<feature type="transmembrane region" description="Helical" evidence="10">
    <location>
        <begin position="414"/>
        <end position="432"/>
    </location>
</feature>
<dbReference type="InterPro" id="IPR058730">
    <property type="entry name" value="U-box_ZFPL1-like"/>
</dbReference>
<feature type="non-terminal residue" evidence="14">
    <location>
        <position position="438"/>
    </location>
</feature>
<comment type="caution">
    <text evidence="14">The sequence shown here is derived from an EMBL/GenBank/DDBJ whole genome shotgun (WGS) entry which is preliminary data.</text>
</comment>
<dbReference type="Pfam" id="PF24924">
    <property type="entry name" value="DUF7745"/>
    <property type="match status" value="1"/>
</dbReference>
<dbReference type="InterPro" id="IPR056647">
    <property type="entry name" value="DUF7745"/>
</dbReference>
<keyword evidence="3 10" id="KW-0812">Transmembrane</keyword>
<feature type="region of interest" description="Disordered" evidence="9">
    <location>
        <begin position="197"/>
        <end position="222"/>
    </location>
</feature>
<feature type="domain" description="ZFPL1-like U-box" evidence="13">
    <location>
        <begin position="46"/>
        <end position="119"/>
    </location>
</feature>
<evidence type="ECO:0000256" key="6">
    <source>
        <dbReference type="ARBA" id="ARBA00022833"/>
    </source>
</evidence>
<dbReference type="PANTHER" id="PTHR12981:SF0">
    <property type="entry name" value="ZINC FINGER PROTEIN-LIKE 1"/>
    <property type="match status" value="1"/>
</dbReference>
<keyword evidence="4" id="KW-0479">Metal-binding</keyword>
<evidence type="ECO:0000259" key="13">
    <source>
        <dbReference type="Pfam" id="PF25998"/>
    </source>
</evidence>
<dbReference type="InterPro" id="IPR039043">
    <property type="entry name" value="ZFPL1"/>
</dbReference>
<evidence type="ECO:0000313" key="15">
    <source>
        <dbReference type="Proteomes" id="UP000593573"/>
    </source>
</evidence>
<keyword evidence="7 10" id="KW-1133">Transmembrane helix</keyword>
<dbReference type="InterPro" id="IPR058731">
    <property type="entry name" value="Znf-B_box_ZFPL1-like"/>
</dbReference>
<evidence type="ECO:0000256" key="9">
    <source>
        <dbReference type="SAM" id="MobiDB-lite"/>
    </source>
</evidence>
<dbReference type="Pfam" id="PF25998">
    <property type="entry name" value="U-box_ZFPL1"/>
    <property type="match status" value="1"/>
</dbReference>
<evidence type="ECO:0000256" key="8">
    <source>
        <dbReference type="ARBA" id="ARBA00023136"/>
    </source>
</evidence>
<evidence type="ECO:0000256" key="4">
    <source>
        <dbReference type="ARBA" id="ARBA00022723"/>
    </source>
</evidence>
<evidence type="ECO:0000256" key="3">
    <source>
        <dbReference type="ARBA" id="ARBA00022692"/>
    </source>
</evidence>
<feature type="region of interest" description="Disordered" evidence="9">
    <location>
        <begin position="164"/>
        <end position="183"/>
    </location>
</feature>
<keyword evidence="6" id="KW-0862">Zinc</keyword>
<comment type="subcellular location">
    <subcellularLocation>
        <location evidence="1">Membrane</location>
        <topology evidence="1">Single-pass membrane protein</topology>
    </subcellularLocation>
</comment>
<dbReference type="GO" id="GO:0008270">
    <property type="term" value="F:zinc ion binding"/>
    <property type="evidence" value="ECO:0007669"/>
    <property type="project" value="UniProtKB-KW"/>
</dbReference>
<organism evidence="14 15">
    <name type="scientific">Gossypium klotzschianum</name>
    <dbReference type="NCBI Taxonomy" id="34286"/>
    <lineage>
        <taxon>Eukaryota</taxon>
        <taxon>Viridiplantae</taxon>
        <taxon>Streptophyta</taxon>
        <taxon>Embryophyta</taxon>
        <taxon>Tracheophyta</taxon>
        <taxon>Spermatophyta</taxon>
        <taxon>Magnoliopsida</taxon>
        <taxon>eudicotyledons</taxon>
        <taxon>Gunneridae</taxon>
        <taxon>Pentapetalae</taxon>
        <taxon>rosids</taxon>
        <taxon>malvids</taxon>
        <taxon>Malvales</taxon>
        <taxon>Malvaceae</taxon>
        <taxon>Malvoideae</taxon>
        <taxon>Gossypium</taxon>
    </lineage>
</organism>
<dbReference type="PANTHER" id="PTHR12981">
    <property type="entry name" value="ZINC FINGER PROTEIN-LIKE 1"/>
    <property type="match status" value="1"/>
</dbReference>
<reference evidence="14 15" key="1">
    <citation type="journal article" date="2019" name="Genome Biol. Evol.">
        <title>Insights into the evolution of the New World diploid cottons (Gossypium, subgenus Houzingenia) based on genome sequencing.</title>
        <authorList>
            <person name="Grover C.E."/>
            <person name="Arick M.A. 2nd"/>
            <person name="Thrash A."/>
            <person name="Conover J.L."/>
            <person name="Sanders W.S."/>
            <person name="Peterson D.G."/>
            <person name="Frelichowski J.E."/>
            <person name="Scheffler J.A."/>
            <person name="Scheffler B.E."/>
            <person name="Wendel J.F."/>
        </authorList>
    </citation>
    <scope>NUCLEOTIDE SEQUENCE [LARGE SCALE GENOMIC DNA]</scope>
    <source>
        <strain evidence="14">57</strain>
        <tissue evidence="14">Leaf</tissue>
    </source>
</reference>
<proteinExistence type="inferred from homology"/>
<dbReference type="AlphaFoldDB" id="A0A7J8WDL6"/>
<dbReference type="GO" id="GO:0005794">
    <property type="term" value="C:Golgi apparatus"/>
    <property type="evidence" value="ECO:0007669"/>
    <property type="project" value="TreeGrafter"/>
</dbReference>
<evidence type="ECO:0000256" key="2">
    <source>
        <dbReference type="ARBA" id="ARBA00005561"/>
    </source>
</evidence>
<dbReference type="Proteomes" id="UP000593573">
    <property type="component" value="Unassembled WGS sequence"/>
</dbReference>
<feature type="domain" description="ZFPL1-like B-box zinc-binding" evidence="12">
    <location>
        <begin position="1"/>
        <end position="38"/>
    </location>
</feature>
<sequence length="438" mass="49288">QATKLYCFVNKVPVCGECICLPEHQICVIRTYSEWVIDGDYDWPPKCCKCQAVLEEGAGSETTRLGCLLMFYGHDYNLLLSVFDLWLCLIFQWFLPQIWPPKSVKDPTSRLHSLLKEAILQTGMEKNLFGNHPVSLPRTEHRGPPPAFASDPLIDVAGGQEYDANSSPSVAKDGGYSAISGPSKPTVTEIMEIDGPSSTESYMKASSPVAPMATTRKSTAHVDRQNSEISYYTDDEDGNRKKYSRRGPLHLKFLRALIPFWSSALPTLPVTAPPHKDSSIIDDIREGRSKHQRSTRMDPRKILLIIAIIYYIYMLLQILLVTAIAAITAIFTAQSSPQSDCPMKSMAHPNMKKRVDVFALSIYGLVIFPKALGHIDEAVSDLFDRLNKRVEDVEWRVSWMIPDDILYWCGDFDWVPLLGIWGAIGFAPLLVLRQYRSK</sequence>
<protein>
    <submittedName>
        <fullName evidence="14">Uncharacterized protein</fullName>
    </submittedName>
</protein>
<evidence type="ECO:0000259" key="12">
    <source>
        <dbReference type="Pfam" id="PF25993"/>
    </source>
</evidence>
<gene>
    <name evidence="14" type="ORF">Goklo_025210</name>
</gene>
<evidence type="ECO:0000256" key="10">
    <source>
        <dbReference type="SAM" id="Phobius"/>
    </source>
</evidence>
<evidence type="ECO:0000256" key="7">
    <source>
        <dbReference type="ARBA" id="ARBA00022989"/>
    </source>
</evidence>
<dbReference type="OrthoDB" id="1916590at2759"/>
<keyword evidence="15" id="KW-1185">Reference proteome</keyword>
<keyword evidence="8 10" id="KW-0472">Membrane</keyword>
<evidence type="ECO:0000256" key="5">
    <source>
        <dbReference type="ARBA" id="ARBA00022771"/>
    </source>
</evidence>
<keyword evidence="5" id="KW-0863">Zinc-finger</keyword>
<comment type="similarity">
    <text evidence="2">Belongs to the ZFPL1 family.</text>
</comment>